<dbReference type="Gene3D" id="3.40.50.1980">
    <property type="entry name" value="Nitrogenase molybdenum iron protein domain"/>
    <property type="match status" value="2"/>
</dbReference>
<dbReference type="PRINTS" id="PR00690">
    <property type="entry name" value="ADHESNFAMILY"/>
</dbReference>
<proteinExistence type="inferred from homology"/>
<dbReference type="GO" id="GO:0046872">
    <property type="term" value="F:metal ion binding"/>
    <property type="evidence" value="ECO:0007669"/>
    <property type="project" value="UniProtKB-KW"/>
</dbReference>
<dbReference type="EMBL" id="JACIFP010000001">
    <property type="protein sequence ID" value="MBB4135080.1"/>
    <property type="molecule type" value="Genomic_DNA"/>
</dbReference>
<gene>
    <name evidence="6" type="ORF">BKA16_001632</name>
</gene>
<evidence type="ECO:0000256" key="3">
    <source>
        <dbReference type="ARBA" id="ARBA00022723"/>
    </source>
</evidence>
<keyword evidence="7" id="KW-1185">Reference proteome</keyword>
<comment type="caution">
    <text evidence="6">The sequence shown here is derived from an EMBL/GenBank/DDBJ whole genome shotgun (WGS) entry which is preliminary data.</text>
</comment>
<keyword evidence="3" id="KW-0479">Metal-binding</keyword>
<comment type="similarity">
    <text evidence="5">Belongs to the bacterial solute-binding protein 9 family.</text>
</comment>
<protein>
    <submittedName>
        <fullName evidence="6">Zinc/manganese transport system substrate-binding protein</fullName>
    </submittedName>
</protein>
<dbReference type="PANTHER" id="PTHR42953">
    <property type="entry name" value="HIGH-AFFINITY ZINC UPTAKE SYSTEM PROTEIN ZNUA-RELATED"/>
    <property type="match status" value="1"/>
</dbReference>
<evidence type="ECO:0000256" key="5">
    <source>
        <dbReference type="RuleBase" id="RU003512"/>
    </source>
</evidence>
<organism evidence="6 7">
    <name type="scientific">Gordonia humi</name>
    <dbReference type="NCBI Taxonomy" id="686429"/>
    <lineage>
        <taxon>Bacteria</taxon>
        <taxon>Bacillati</taxon>
        <taxon>Actinomycetota</taxon>
        <taxon>Actinomycetes</taxon>
        <taxon>Mycobacteriales</taxon>
        <taxon>Gordoniaceae</taxon>
        <taxon>Gordonia</taxon>
    </lineage>
</organism>
<dbReference type="Proteomes" id="UP000551501">
    <property type="component" value="Unassembled WGS sequence"/>
</dbReference>
<dbReference type="InterPro" id="IPR050492">
    <property type="entry name" value="Bact_metal-bind_prot9"/>
</dbReference>
<dbReference type="InterPro" id="IPR006127">
    <property type="entry name" value="ZnuA-like"/>
</dbReference>
<evidence type="ECO:0000256" key="1">
    <source>
        <dbReference type="ARBA" id="ARBA00004196"/>
    </source>
</evidence>
<dbReference type="InterPro" id="IPR006128">
    <property type="entry name" value="Lipoprotein_PsaA-like"/>
</dbReference>
<keyword evidence="4" id="KW-0732">Signal</keyword>
<accession>A0A840F481</accession>
<dbReference type="GO" id="GO:0030313">
    <property type="term" value="C:cell envelope"/>
    <property type="evidence" value="ECO:0007669"/>
    <property type="project" value="UniProtKB-SubCell"/>
</dbReference>
<evidence type="ECO:0000313" key="6">
    <source>
        <dbReference type="EMBL" id="MBB4135080.1"/>
    </source>
</evidence>
<dbReference type="Pfam" id="PF01297">
    <property type="entry name" value="ZnuA"/>
    <property type="match status" value="1"/>
</dbReference>
<reference evidence="6 7" key="1">
    <citation type="submission" date="2020-08" db="EMBL/GenBank/DDBJ databases">
        <title>Sequencing the genomes of 1000 actinobacteria strains.</title>
        <authorList>
            <person name="Klenk H.-P."/>
        </authorList>
    </citation>
    <scope>NUCLEOTIDE SEQUENCE [LARGE SCALE GENOMIC DNA]</scope>
    <source>
        <strain evidence="6 7">DSM 45298</strain>
    </source>
</reference>
<keyword evidence="2 5" id="KW-0813">Transport</keyword>
<dbReference type="PANTHER" id="PTHR42953:SF1">
    <property type="entry name" value="METAL-BINDING PROTEIN HI_0362-RELATED"/>
    <property type="match status" value="1"/>
</dbReference>
<evidence type="ECO:0000256" key="2">
    <source>
        <dbReference type="ARBA" id="ARBA00022448"/>
    </source>
</evidence>
<dbReference type="AlphaFoldDB" id="A0A840F481"/>
<evidence type="ECO:0000256" key="4">
    <source>
        <dbReference type="ARBA" id="ARBA00022729"/>
    </source>
</evidence>
<dbReference type="SUPFAM" id="SSF53807">
    <property type="entry name" value="Helical backbone' metal receptor"/>
    <property type="match status" value="1"/>
</dbReference>
<evidence type="ECO:0000313" key="7">
    <source>
        <dbReference type="Proteomes" id="UP000551501"/>
    </source>
</evidence>
<sequence>MTTNILGDVVSNIVGTEADVKVLMPRNADPHSFEISAADAAEISQADLFISNGLGLEEGITRTADSARSEGIDLLEVGEHVDPLRYGDGASPGSFDPHFWTDPDRIDRAAELIGSAVIEDVRDADTTAVRQNTALYRKRVQGISKYMSEKFNTIPVERRQLVTNHHVFGYLAERFDFTIVGAVVPSGTTLASPSASDLDQLAHKIRDARVAAIFVDSSQPDRLAQVLASEARLPIKVKSLHTESLDEEGTEAGTYLGMMKSNTDEIVDGLRS</sequence>
<dbReference type="PRINTS" id="PR00691">
    <property type="entry name" value="ADHESINB"/>
</dbReference>
<comment type="subcellular location">
    <subcellularLocation>
        <location evidence="1">Cell envelope</location>
    </subcellularLocation>
</comment>
<dbReference type="GO" id="GO:0030001">
    <property type="term" value="P:metal ion transport"/>
    <property type="evidence" value="ECO:0007669"/>
    <property type="project" value="InterPro"/>
</dbReference>
<dbReference type="RefSeq" id="WP_343067326.1">
    <property type="nucleotide sequence ID" value="NZ_BAABHL010000050.1"/>
</dbReference>
<name>A0A840F481_9ACTN</name>
<dbReference type="GO" id="GO:0007155">
    <property type="term" value="P:cell adhesion"/>
    <property type="evidence" value="ECO:0007669"/>
    <property type="project" value="InterPro"/>
</dbReference>
<dbReference type="InterPro" id="IPR006129">
    <property type="entry name" value="AdhesinB"/>
</dbReference>